<dbReference type="SUPFAM" id="SSF54593">
    <property type="entry name" value="Glyoxalase/Bleomycin resistance protein/Dihydroxybiphenyl dioxygenase"/>
    <property type="match status" value="1"/>
</dbReference>
<dbReference type="GO" id="GO:0046872">
    <property type="term" value="F:metal ion binding"/>
    <property type="evidence" value="ECO:0007669"/>
    <property type="project" value="UniProtKB-KW"/>
</dbReference>
<accession>A0A0P9DMU0</accession>
<keyword evidence="3" id="KW-0456">Lyase</keyword>
<reference evidence="3 4" key="1">
    <citation type="submission" date="2015-09" db="EMBL/GenBank/DDBJ databases">
        <title>Draft genome sequence of Kouleothrix aurantiaca JCM 19913.</title>
        <authorList>
            <person name="Hemp J."/>
        </authorList>
    </citation>
    <scope>NUCLEOTIDE SEQUENCE [LARGE SCALE GENOMIC DNA]</scope>
    <source>
        <strain evidence="3 4">COM-B</strain>
    </source>
</reference>
<dbReference type="PANTHER" id="PTHR43048:SF3">
    <property type="entry name" value="METHYLMALONYL-COA EPIMERASE, MITOCHONDRIAL"/>
    <property type="match status" value="1"/>
</dbReference>
<evidence type="ECO:0000256" key="1">
    <source>
        <dbReference type="ARBA" id="ARBA00022723"/>
    </source>
</evidence>
<dbReference type="EMBL" id="LJCR01000927">
    <property type="protein sequence ID" value="KPV51403.1"/>
    <property type="molecule type" value="Genomic_DNA"/>
</dbReference>
<feature type="domain" description="VOC" evidence="2">
    <location>
        <begin position="10"/>
        <end position="149"/>
    </location>
</feature>
<dbReference type="PATRIC" id="fig|186479.3.peg.10834"/>
<dbReference type="PANTHER" id="PTHR43048">
    <property type="entry name" value="METHYLMALONYL-COA EPIMERASE"/>
    <property type="match status" value="1"/>
</dbReference>
<evidence type="ECO:0000313" key="3">
    <source>
        <dbReference type="EMBL" id="KPV51403.1"/>
    </source>
</evidence>
<evidence type="ECO:0000313" key="4">
    <source>
        <dbReference type="Proteomes" id="UP000050509"/>
    </source>
</evidence>
<organism evidence="3 4">
    <name type="scientific">Kouleothrix aurantiaca</name>
    <dbReference type="NCBI Taxonomy" id="186479"/>
    <lineage>
        <taxon>Bacteria</taxon>
        <taxon>Bacillati</taxon>
        <taxon>Chloroflexota</taxon>
        <taxon>Chloroflexia</taxon>
        <taxon>Chloroflexales</taxon>
        <taxon>Roseiflexineae</taxon>
        <taxon>Roseiflexaceae</taxon>
        <taxon>Kouleothrix</taxon>
    </lineage>
</organism>
<dbReference type="PROSITE" id="PS51819">
    <property type="entry name" value="VOC"/>
    <property type="match status" value="1"/>
</dbReference>
<gene>
    <name evidence="3" type="ORF">SE17_21380</name>
</gene>
<keyword evidence="1" id="KW-0479">Metal-binding</keyword>
<name>A0A0P9DMU0_9CHLR</name>
<comment type="caution">
    <text evidence="3">The sequence shown here is derived from an EMBL/GenBank/DDBJ whole genome shotgun (WGS) entry which is preliminary data.</text>
</comment>
<protein>
    <submittedName>
        <fullName evidence="3">Lactoylglutathione lyase</fullName>
    </submittedName>
</protein>
<keyword evidence="4" id="KW-1185">Reference proteome</keyword>
<dbReference type="InterPro" id="IPR051785">
    <property type="entry name" value="MMCE/EMCE_epimerase"/>
</dbReference>
<dbReference type="GO" id="GO:0046491">
    <property type="term" value="P:L-methylmalonyl-CoA metabolic process"/>
    <property type="evidence" value="ECO:0007669"/>
    <property type="project" value="TreeGrafter"/>
</dbReference>
<dbReference type="GO" id="GO:0004493">
    <property type="term" value="F:methylmalonyl-CoA epimerase activity"/>
    <property type="evidence" value="ECO:0007669"/>
    <property type="project" value="TreeGrafter"/>
</dbReference>
<proteinExistence type="predicted"/>
<dbReference type="AlphaFoldDB" id="A0A0P9DMU0"/>
<dbReference type="Pfam" id="PF13669">
    <property type="entry name" value="Glyoxalase_4"/>
    <property type="match status" value="1"/>
</dbReference>
<dbReference type="Proteomes" id="UP000050509">
    <property type="component" value="Unassembled WGS sequence"/>
</dbReference>
<dbReference type="InterPro" id="IPR029068">
    <property type="entry name" value="Glyas_Bleomycin-R_OHBP_Dase"/>
</dbReference>
<dbReference type="GO" id="GO:0016829">
    <property type="term" value="F:lyase activity"/>
    <property type="evidence" value="ECO:0007669"/>
    <property type="project" value="UniProtKB-KW"/>
</dbReference>
<evidence type="ECO:0000259" key="2">
    <source>
        <dbReference type="PROSITE" id="PS51819"/>
    </source>
</evidence>
<dbReference type="InterPro" id="IPR037523">
    <property type="entry name" value="VOC_core"/>
</dbReference>
<sequence length="150" mass="16190">MSEETLGTTTVTQVAIVVRDIEAKSAAWAGMLGVPVPTIIVTDGYDLARTEYNGEPSHARAKLAFFNLGQVSLELIEPIDGPSTWLDQLNGHGESLHHIAFGVKGMQERLAFLAGKGAPLIQRGEYTGGRYAYVDSTEQFGAVIELLEND</sequence>
<dbReference type="Gene3D" id="3.10.180.10">
    <property type="entry name" value="2,3-Dihydroxybiphenyl 1,2-Dioxygenase, domain 1"/>
    <property type="match status" value="1"/>
</dbReference>